<dbReference type="RefSeq" id="WP_073709250.1">
    <property type="nucleotide sequence ID" value="NZ_MQSV01000003.1"/>
</dbReference>
<reference evidence="4 5" key="1">
    <citation type="submission" date="2016-11" db="EMBL/GenBank/DDBJ databases">
        <title>Actinomyces gypaetusis sp. nov. isolated from the vulture Gypaetus barbatus in Qinghai Tibet Plateau China.</title>
        <authorList>
            <person name="Meng X."/>
        </authorList>
    </citation>
    <scope>NUCLEOTIDE SEQUENCE [LARGE SCALE GENOMIC DNA]</scope>
    <source>
        <strain evidence="4 5">VUL4_2</strain>
    </source>
</reference>
<organism evidence="4 5">
    <name type="scientific">Boudabousia liubingyangii</name>
    <dbReference type="NCBI Taxonomy" id="1921764"/>
    <lineage>
        <taxon>Bacteria</taxon>
        <taxon>Bacillati</taxon>
        <taxon>Actinomycetota</taxon>
        <taxon>Actinomycetes</taxon>
        <taxon>Actinomycetales</taxon>
        <taxon>Actinomycetaceae</taxon>
        <taxon>Boudabousia</taxon>
    </lineage>
</organism>
<gene>
    <name evidence="4" type="ORF">BSR29_05215</name>
</gene>
<dbReference type="PROSITE" id="PS50977">
    <property type="entry name" value="HTH_TETR_2"/>
    <property type="match status" value="1"/>
</dbReference>
<evidence type="ECO:0000259" key="3">
    <source>
        <dbReference type="PROSITE" id="PS50977"/>
    </source>
</evidence>
<evidence type="ECO:0000313" key="4">
    <source>
        <dbReference type="EMBL" id="OKL47890.1"/>
    </source>
</evidence>
<dbReference type="PANTHER" id="PTHR30055">
    <property type="entry name" value="HTH-TYPE TRANSCRIPTIONAL REGULATOR RUTR"/>
    <property type="match status" value="1"/>
</dbReference>
<sequence length="229" mass="25119">MTGRIDTVERLIKATREVLIEHGFAGATLERICATAGFTRGAFYSSFGDKDTLFTVVAEDEYTESIKRLKAVSDQWEEDLHPRAVARGEASVVMTQLLPHALKAIGLGRDFFILHNEFLVRAAREPAWGLQFREVNRDFVLSLSQVLTQILAAVGREPTVRGEALSQAVIGIALRATGVDAWRHELPNHDPEHPAPRGTMLDLNDISALIINLLTACSKPVGAAELPAQ</sequence>
<evidence type="ECO:0000313" key="5">
    <source>
        <dbReference type="Proteomes" id="UP000186785"/>
    </source>
</evidence>
<name>A0A1Q5PLG8_9ACTO</name>
<dbReference type="InterPro" id="IPR001647">
    <property type="entry name" value="HTH_TetR"/>
</dbReference>
<accession>A0A1Q5PLG8</accession>
<dbReference type="PANTHER" id="PTHR30055:SF241">
    <property type="entry name" value="TRANSCRIPTIONAL REGULATORY PROTEIN"/>
    <property type="match status" value="1"/>
</dbReference>
<dbReference type="Proteomes" id="UP000186785">
    <property type="component" value="Unassembled WGS sequence"/>
</dbReference>
<dbReference type="GO" id="GO:0003700">
    <property type="term" value="F:DNA-binding transcription factor activity"/>
    <property type="evidence" value="ECO:0007669"/>
    <property type="project" value="TreeGrafter"/>
</dbReference>
<feature type="DNA-binding region" description="H-T-H motif" evidence="2">
    <location>
        <begin position="28"/>
        <end position="47"/>
    </location>
</feature>
<dbReference type="GO" id="GO:0000976">
    <property type="term" value="F:transcription cis-regulatory region binding"/>
    <property type="evidence" value="ECO:0007669"/>
    <property type="project" value="TreeGrafter"/>
</dbReference>
<comment type="caution">
    <text evidence="4">The sequence shown here is derived from an EMBL/GenBank/DDBJ whole genome shotgun (WGS) entry which is preliminary data.</text>
</comment>
<dbReference type="EMBL" id="MQSV01000003">
    <property type="protein sequence ID" value="OKL47890.1"/>
    <property type="molecule type" value="Genomic_DNA"/>
</dbReference>
<proteinExistence type="predicted"/>
<dbReference type="OrthoDB" id="7252896at2"/>
<keyword evidence="1 2" id="KW-0238">DNA-binding</keyword>
<dbReference type="STRING" id="1921764.BSR28_06465"/>
<dbReference type="InterPro" id="IPR050109">
    <property type="entry name" value="HTH-type_TetR-like_transc_reg"/>
</dbReference>
<dbReference type="AlphaFoldDB" id="A0A1Q5PLG8"/>
<dbReference type="Gene3D" id="1.10.357.10">
    <property type="entry name" value="Tetracycline Repressor, domain 2"/>
    <property type="match status" value="1"/>
</dbReference>
<evidence type="ECO:0000256" key="2">
    <source>
        <dbReference type="PROSITE-ProRule" id="PRU00335"/>
    </source>
</evidence>
<dbReference type="InterPro" id="IPR009057">
    <property type="entry name" value="Homeodomain-like_sf"/>
</dbReference>
<dbReference type="Pfam" id="PF00440">
    <property type="entry name" value="TetR_N"/>
    <property type="match status" value="1"/>
</dbReference>
<dbReference type="PRINTS" id="PR00455">
    <property type="entry name" value="HTHTETR"/>
</dbReference>
<keyword evidence="5" id="KW-1185">Reference proteome</keyword>
<protein>
    <recommendedName>
        <fullName evidence="3">HTH tetR-type domain-containing protein</fullName>
    </recommendedName>
</protein>
<feature type="domain" description="HTH tetR-type" evidence="3">
    <location>
        <begin position="5"/>
        <end position="65"/>
    </location>
</feature>
<dbReference type="SUPFAM" id="SSF46689">
    <property type="entry name" value="Homeodomain-like"/>
    <property type="match status" value="1"/>
</dbReference>
<evidence type="ECO:0000256" key="1">
    <source>
        <dbReference type="ARBA" id="ARBA00023125"/>
    </source>
</evidence>